<dbReference type="PIRSF" id="PIRSF006806">
    <property type="entry name" value="FTHF_cligase"/>
    <property type="match status" value="1"/>
</dbReference>
<dbReference type="GO" id="GO:0030272">
    <property type="term" value="F:5-formyltetrahydrofolate cyclo-ligase activity"/>
    <property type="evidence" value="ECO:0007669"/>
    <property type="project" value="UniProtKB-EC"/>
</dbReference>
<dbReference type="InterPro" id="IPR037171">
    <property type="entry name" value="NagB/RpiA_transferase-like"/>
</dbReference>
<reference evidence="6" key="2">
    <citation type="submission" date="2023-01" db="EMBL/GenBank/DDBJ databases">
        <title>Gilvimarinus xylanilyticus HB14 isolated from Caulerpa lentillifera aquaculture base in Hainan, China.</title>
        <authorList>
            <person name="Zhang Y.-J."/>
        </authorList>
    </citation>
    <scope>NUCLEOTIDE SEQUENCE</scope>
    <source>
        <strain evidence="6">HB14</strain>
    </source>
</reference>
<comment type="caution">
    <text evidence="6">The sequence shown here is derived from an EMBL/GenBank/DDBJ whole genome shotgun (WGS) entry which is preliminary data.</text>
</comment>
<evidence type="ECO:0000256" key="3">
    <source>
        <dbReference type="ARBA" id="ARBA00022840"/>
    </source>
</evidence>
<dbReference type="SUPFAM" id="SSF100950">
    <property type="entry name" value="NagB/RpiA/CoA transferase-like"/>
    <property type="match status" value="1"/>
</dbReference>
<dbReference type="GO" id="GO:0009396">
    <property type="term" value="P:folic acid-containing compound biosynthetic process"/>
    <property type="evidence" value="ECO:0007669"/>
    <property type="project" value="TreeGrafter"/>
</dbReference>
<keyword evidence="3 4" id="KW-0067">ATP-binding</keyword>
<evidence type="ECO:0000256" key="4">
    <source>
        <dbReference type="PIRSR" id="PIRSR006806-1"/>
    </source>
</evidence>
<accession>A0A9X2KU79</accession>
<name>A0A9X2KU79_9GAMM</name>
<keyword evidence="6" id="KW-0436">Ligase</keyword>
<evidence type="ECO:0000313" key="7">
    <source>
        <dbReference type="Proteomes" id="UP001139319"/>
    </source>
</evidence>
<dbReference type="AlphaFoldDB" id="A0A9X2KU79"/>
<comment type="similarity">
    <text evidence="1 5">Belongs to the 5-formyltetrahydrofolate cyclo-ligase family.</text>
</comment>
<dbReference type="PANTHER" id="PTHR23407">
    <property type="entry name" value="ATPASE INHIBITOR/5-FORMYLTETRAHYDROFOLATE CYCLO-LIGASE"/>
    <property type="match status" value="1"/>
</dbReference>
<reference evidence="6" key="1">
    <citation type="submission" date="2022-05" db="EMBL/GenBank/DDBJ databases">
        <authorList>
            <person name="Sun H.-N."/>
        </authorList>
    </citation>
    <scope>NUCLEOTIDE SEQUENCE</scope>
    <source>
        <strain evidence="6">HB14</strain>
    </source>
</reference>
<dbReference type="GO" id="GO:0005524">
    <property type="term" value="F:ATP binding"/>
    <property type="evidence" value="ECO:0007669"/>
    <property type="project" value="UniProtKB-KW"/>
</dbReference>
<dbReference type="PANTHER" id="PTHR23407:SF1">
    <property type="entry name" value="5-FORMYLTETRAHYDROFOLATE CYCLO-LIGASE"/>
    <property type="match status" value="1"/>
</dbReference>
<dbReference type="Pfam" id="PF01812">
    <property type="entry name" value="5-FTHF_cyc-lig"/>
    <property type="match status" value="1"/>
</dbReference>
<dbReference type="GO" id="GO:0035999">
    <property type="term" value="P:tetrahydrofolate interconversion"/>
    <property type="evidence" value="ECO:0007669"/>
    <property type="project" value="TreeGrafter"/>
</dbReference>
<organism evidence="6 7">
    <name type="scientific">Gilvimarinus xylanilyticus</name>
    <dbReference type="NCBI Taxonomy" id="2944139"/>
    <lineage>
        <taxon>Bacteria</taxon>
        <taxon>Pseudomonadati</taxon>
        <taxon>Pseudomonadota</taxon>
        <taxon>Gammaproteobacteria</taxon>
        <taxon>Cellvibrionales</taxon>
        <taxon>Cellvibrionaceae</taxon>
        <taxon>Gilvimarinus</taxon>
    </lineage>
</organism>
<evidence type="ECO:0000256" key="5">
    <source>
        <dbReference type="RuleBase" id="RU361279"/>
    </source>
</evidence>
<dbReference type="Proteomes" id="UP001139319">
    <property type="component" value="Unassembled WGS sequence"/>
</dbReference>
<evidence type="ECO:0000256" key="1">
    <source>
        <dbReference type="ARBA" id="ARBA00010638"/>
    </source>
</evidence>
<proteinExistence type="inferred from homology"/>
<dbReference type="NCBIfam" id="TIGR02727">
    <property type="entry name" value="MTHFS_bact"/>
    <property type="match status" value="1"/>
</dbReference>
<dbReference type="InterPro" id="IPR024185">
    <property type="entry name" value="FTHF_cligase-like_sf"/>
</dbReference>
<dbReference type="Gene3D" id="3.40.50.10420">
    <property type="entry name" value="NagB/RpiA/CoA transferase-like"/>
    <property type="match status" value="1"/>
</dbReference>
<feature type="binding site" evidence="4">
    <location>
        <begin position="5"/>
        <end position="9"/>
    </location>
    <ligand>
        <name>ATP</name>
        <dbReference type="ChEBI" id="CHEBI:30616"/>
    </ligand>
</feature>
<keyword evidence="5" id="KW-0479">Metal-binding</keyword>
<feature type="binding site" evidence="4">
    <location>
        <position position="56"/>
    </location>
    <ligand>
        <name>substrate</name>
    </ligand>
</feature>
<dbReference type="RefSeq" id="WP_253968259.1">
    <property type="nucleotide sequence ID" value="NZ_JAMFTH010000003.1"/>
</dbReference>
<keyword evidence="7" id="KW-1185">Reference proteome</keyword>
<sequence length="202" mass="23319">MNNSRQNLRRQLRQRRRTLSANDQRRAGQQLTRQLRNHPWLTRAAKVALYWPADGELDPRPLAKELWRAGIKCYLPVLHPWLKRQLWFTPFTPQTHFRRNRFGIPEPVAHQSAPLSAQHLDLVLTPLVGFDRSGGRLGMGGGFYDTTFAFKRRTPGHRKPKLIGLAHSCQEVEKLPLEAWDIPLDAVVTEREVIVGRLKSDV</sequence>
<protein>
    <recommendedName>
        <fullName evidence="5">5-formyltetrahydrofolate cyclo-ligase</fullName>
        <ecNumber evidence="5">6.3.3.2</ecNumber>
    </recommendedName>
</protein>
<comment type="cofactor">
    <cofactor evidence="5">
        <name>Mg(2+)</name>
        <dbReference type="ChEBI" id="CHEBI:18420"/>
    </cofactor>
</comment>
<keyword evidence="2 4" id="KW-0547">Nucleotide-binding</keyword>
<dbReference type="EMBL" id="JAMFTH010000003">
    <property type="protein sequence ID" value="MCP8899967.1"/>
    <property type="molecule type" value="Genomic_DNA"/>
</dbReference>
<comment type="catalytic activity">
    <reaction evidence="5">
        <text>(6S)-5-formyl-5,6,7,8-tetrahydrofolate + ATP = (6R)-5,10-methenyltetrahydrofolate + ADP + phosphate</text>
        <dbReference type="Rhea" id="RHEA:10488"/>
        <dbReference type="ChEBI" id="CHEBI:30616"/>
        <dbReference type="ChEBI" id="CHEBI:43474"/>
        <dbReference type="ChEBI" id="CHEBI:57455"/>
        <dbReference type="ChEBI" id="CHEBI:57457"/>
        <dbReference type="ChEBI" id="CHEBI:456216"/>
        <dbReference type="EC" id="6.3.3.2"/>
    </reaction>
</comment>
<dbReference type="InterPro" id="IPR002698">
    <property type="entry name" value="FTHF_cligase"/>
</dbReference>
<gene>
    <name evidence="6" type="ORF">M6D89_11720</name>
</gene>
<dbReference type="EC" id="6.3.3.2" evidence="5"/>
<feature type="binding site" evidence="4">
    <location>
        <begin position="136"/>
        <end position="144"/>
    </location>
    <ligand>
        <name>ATP</name>
        <dbReference type="ChEBI" id="CHEBI:30616"/>
    </ligand>
</feature>
<keyword evidence="5" id="KW-0460">Magnesium</keyword>
<dbReference type="GO" id="GO:0046872">
    <property type="term" value="F:metal ion binding"/>
    <property type="evidence" value="ECO:0007669"/>
    <property type="project" value="UniProtKB-KW"/>
</dbReference>
<evidence type="ECO:0000313" key="6">
    <source>
        <dbReference type="EMBL" id="MCP8899967.1"/>
    </source>
</evidence>
<evidence type="ECO:0000256" key="2">
    <source>
        <dbReference type="ARBA" id="ARBA00022741"/>
    </source>
</evidence>